<evidence type="ECO:0000256" key="4">
    <source>
        <dbReference type="ARBA" id="ARBA00022989"/>
    </source>
</evidence>
<sequence>MNLKQAFKVIIIDGLSLIIGILNGFFLPKIFSIDQYAFYKSYGLYIAYAGAFHFGFSDGIYIMLGGKKEDEVDKKKIRGYFNILIKIELVVIIILLLLYFTIIREREFFLFLIYILPFQIVHFFKLYYRAIGKFDYYSLIQGILICLNFISTVIIIFYIKAPIPYIIMQTIAYIVIAAFLSSKFCRSYVSAEKIKKEEIRYIIKLGLSVMIANLIGTLFFSLDRWFIKLLYTKEEFAYYSFAVSMMNIFMSLLSSLVILFYPYFSRNIDNILIRRKIKLWLIMILSYAPIAYYILHLIINTYISSYNRSIEIIGMLLLSIPFMGIINVVYSNLYKALKNVKTYLKTVVKMFFVASLLNTIAYLLLGDMIGIAIASLISFIIWYIYSSKDFAGLEIDLKECTYYIIYIVVYFVLKMSNLNPLISLVIHLVIIVLTQAVLYGDELFALIKKMIFVFKH</sequence>
<feature type="transmembrane region" description="Helical" evidence="6">
    <location>
        <begin position="421"/>
        <end position="440"/>
    </location>
</feature>
<dbReference type="EMBL" id="FQZS01000004">
    <property type="protein sequence ID" value="SHI53563.1"/>
    <property type="molecule type" value="Genomic_DNA"/>
</dbReference>
<dbReference type="Proteomes" id="UP000184442">
    <property type="component" value="Unassembled WGS sequence"/>
</dbReference>
<protein>
    <submittedName>
        <fullName evidence="7">Polysaccharide biosynthesis protein</fullName>
    </submittedName>
</protein>
<feature type="transmembrane region" description="Helical" evidence="6">
    <location>
        <begin position="201"/>
        <end position="222"/>
    </location>
</feature>
<feature type="transmembrane region" description="Helical" evidence="6">
    <location>
        <begin position="279"/>
        <end position="303"/>
    </location>
</feature>
<evidence type="ECO:0000256" key="3">
    <source>
        <dbReference type="ARBA" id="ARBA00022692"/>
    </source>
</evidence>
<feature type="transmembrane region" description="Helical" evidence="6">
    <location>
        <begin position="83"/>
        <end position="102"/>
    </location>
</feature>
<evidence type="ECO:0000313" key="7">
    <source>
        <dbReference type="EMBL" id="SHI53563.1"/>
    </source>
</evidence>
<proteinExistence type="predicted"/>
<organism evidence="7 8">
    <name type="scientific">Lutispora thermophila DSM 19022</name>
    <dbReference type="NCBI Taxonomy" id="1122184"/>
    <lineage>
        <taxon>Bacteria</taxon>
        <taxon>Bacillati</taxon>
        <taxon>Bacillota</taxon>
        <taxon>Clostridia</taxon>
        <taxon>Lutisporales</taxon>
        <taxon>Lutisporaceae</taxon>
        <taxon>Lutispora</taxon>
    </lineage>
</organism>
<name>A0A1M6BY74_9FIRM</name>
<feature type="transmembrane region" description="Helical" evidence="6">
    <location>
        <begin position="7"/>
        <end position="27"/>
    </location>
</feature>
<keyword evidence="8" id="KW-1185">Reference proteome</keyword>
<feature type="transmembrane region" description="Helical" evidence="6">
    <location>
        <begin position="237"/>
        <end position="259"/>
    </location>
</feature>
<keyword evidence="2" id="KW-1003">Cell membrane</keyword>
<keyword evidence="4 6" id="KW-1133">Transmembrane helix</keyword>
<evidence type="ECO:0000256" key="2">
    <source>
        <dbReference type="ARBA" id="ARBA00022475"/>
    </source>
</evidence>
<dbReference type="PANTHER" id="PTHR30250">
    <property type="entry name" value="PST FAMILY PREDICTED COLANIC ACID TRANSPORTER"/>
    <property type="match status" value="1"/>
</dbReference>
<evidence type="ECO:0000256" key="5">
    <source>
        <dbReference type="ARBA" id="ARBA00023136"/>
    </source>
</evidence>
<feature type="transmembrane region" description="Helical" evidence="6">
    <location>
        <begin position="397"/>
        <end position="415"/>
    </location>
</feature>
<dbReference type="InterPro" id="IPR050833">
    <property type="entry name" value="Poly_Biosynth_Transport"/>
</dbReference>
<evidence type="ECO:0000256" key="6">
    <source>
        <dbReference type="SAM" id="Phobius"/>
    </source>
</evidence>
<comment type="subcellular location">
    <subcellularLocation>
        <location evidence="1">Cell membrane</location>
        <topology evidence="1">Multi-pass membrane protein</topology>
    </subcellularLocation>
</comment>
<dbReference type="STRING" id="1122184.SAMN02745176_00591"/>
<feature type="transmembrane region" description="Helical" evidence="6">
    <location>
        <begin position="342"/>
        <end position="362"/>
    </location>
</feature>
<dbReference type="OrthoDB" id="385011at2"/>
<dbReference type="InterPro" id="IPR002797">
    <property type="entry name" value="Polysacc_synth"/>
</dbReference>
<feature type="transmembrane region" description="Helical" evidence="6">
    <location>
        <begin position="42"/>
        <end position="62"/>
    </location>
</feature>
<evidence type="ECO:0000313" key="8">
    <source>
        <dbReference type="Proteomes" id="UP000184442"/>
    </source>
</evidence>
<gene>
    <name evidence="7" type="ORF">SAMN02745176_00591</name>
</gene>
<feature type="transmembrane region" description="Helical" evidence="6">
    <location>
        <begin position="165"/>
        <end position="189"/>
    </location>
</feature>
<dbReference type="AlphaFoldDB" id="A0A1M6BY74"/>
<feature type="transmembrane region" description="Helical" evidence="6">
    <location>
        <begin position="139"/>
        <end position="159"/>
    </location>
</feature>
<reference evidence="7 8" key="1">
    <citation type="submission" date="2016-11" db="EMBL/GenBank/DDBJ databases">
        <authorList>
            <person name="Jaros S."/>
            <person name="Januszkiewicz K."/>
            <person name="Wedrychowicz H."/>
        </authorList>
    </citation>
    <scope>NUCLEOTIDE SEQUENCE [LARGE SCALE GENOMIC DNA]</scope>
    <source>
        <strain evidence="7 8">DSM 19022</strain>
    </source>
</reference>
<dbReference type="RefSeq" id="WP_073024353.1">
    <property type="nucleotide sequence ID" value="NZ_FQZS01000004.1"/>
</dbReference>
<keyword evidence="5 6" id="KW-0472">Membrane</keyword>
<evidence type="ECO:0000256" key="1">
    <source>
        <dbReference type="ARBA" id="ARBA00004651"/>
    </source>
</evidence>
<keyword evidence="3 6" id="KW-0812">Transmembrane</keyword>
<feature type="transmembrane region" description="Helical" evidence="6">
    <location>
        <begin position="309"/>
        <end position="330"/>
    </location>
</feature>
<dbReference type="GO" id="GO:0005886">
    <property type="term" value="C:plasma membrane"/>
    <property type="evidence" value="ECO:0007669"/>
    <property type="project" value="UniProtKB-SubCell"/>
</dbReference>
<dbReference type="PANTHER" id="PTHR30250:SF11">
    <property type="entry name" value="O-ANTIGEN TRANSPORTER-RELATED"/>
    <property type="match status" value="1"/>
</dbReference>
<feature type="transmembrane region" description="Helical" evidence="6">
    <location>
        <begin position="108"/>
        <end position="127"/>
    </location>
</feature>
<dbReference type="Pfam" id="PF01943">
    <property type="entry name" value="Polysacc_synt"/>
    <property type="match status" value="1"/>
</dbReference>
<accession>A0A1M6BY74</accession>